<reference evidence="1 2" key="1">
    <citation type="submission" date="2019-01" db="EMBL/GenBank/DDBJ databases">
        <title>Coherence of Microcystis species and biogeography revealed through population genomics.</title>
        <authorList>
            <person name="Perez-Carrascal O.M."/>
            <person name="Terrat Y."/>
            <person name="Giani A."/>
            <person name="Fortin N."/>
            <person name="Tromas N."/>
            <person name="Shapiro B.J."/>
        </authorList>
    </citation>
    <scope>NUCLEOTIDE SEQUENCE [LARGE SCALE GENOMIC DNA]</scope>
    <source>
        <strain evidence="1">Ma_MB_F_20061100_S20D</strain>
    </source>
</reference>
<dbReference type="Proteomes" id="UP000315113">
    <property type="component" value="Unassembled WGS sequence"/>
</dbReference>
<evidence type="ECO:0000313" key="2">
    <source>
        <dbReference type="Proteomes" id="UP000315113"/>
    </source>
</evidence>
<protein>
    <submittedName>
        <fullName evidence="1">Uncharacterized protein</fullName>
    </submittedName>
</protein>
<dbReference type="AlphaFoldDB" id="A0A552EQI3"/>
<organism evidence="1 2">
    <name type="scientific">Microcystis aeruginosa Ma_MB_F_20061100_S20D</name>
    <dbReference type="NCBI Taxonomy" id="2486253"/>
    <lineage>
        <taxon>Bacteria</taxon>
        <taxon>Bacillati</taxon>
        <taxon>Cyanobacteriota</taxon>
        <taxon>Cyanophyceae</taxon>
        <taxon>Oscillatoriophycideae</taxon>
        <taxon>Chroococcales</taxon>
        <taxon>Microcystaceae</taxon>
        <taxon>Microcystis</taxon>
    </lineage>
</organism>
<accession>A0A552EQI3</accession>
<gene>
    <name evidence="1" type="ORF">EWV78_08500</name>
</gene>
<dbReference type="EMBL" id="SFBH01000070">
    <property type="protein sequence ID" value="TRU36734.1"/>
    <property type="molecule type" value="Genomic_DNA"/>
</dbReference>
<proteinExistence type="predicted"/>
<comment type="caution">
    <text evidence="1">The sequence shown here is derived from an EMBL/GenBank/DDBJ whole genome shotgun (WGS) entry which is preliminary data.</text>
</comment>
<sequence length="346" mass="37468">MSNYTLTINTSVAARQALTRKGYNLVFAKGVSSGGEVDYNAAWIVLTPSEMSGSMKISWDVDYYANYTTSQLKNRAAIQGTGNDLSMDAGGAYVVDVTGQLIVDQNVSPNPNPGKSSFAFHNDQGYSLEYVPILESLDNNNRRVPIWAASTGVTKKGLIAATPVEIVRVWAGKYEQGQAVLAEYATVGVEFDLTTTRTGNATFNDDLSDWTSLSSNAKVFEPDANLRLIPTQLSDALKNLSDAIDVTVLVTFTTALTIAAVTYLTHKLIDKFASNLKPSSIEVSEPSGYSLKVKFQKNTAMFLATVGLYVYEVAVDNALSKAKSDTKSGLAEESWKIDGKTLTNHY</sequence>
<name>A0A552EQI3_MICAE</name>
<evidence type="ECO:0000313" key="1">
    <source>
        <dbReference type="EMBL" id="TRU36734.1"/>
    </source>
</evidence>